<gene>
    <name evidence="1" type="ORF">LCGC14_0750150</name>
</gene>
<protein>
    <submittedName>
        <fullName evidence="1">Uncharacterized protein</fullName>
    </submittedName>
</protein>
<proteinExistence type="predicted"/>
<evidence type="ECO:0000313" key="1">
    <source>
        <dbReference type="EMBL" id="KKN38752.1"/>
    </source>
</evidence>
<reference evidence="1" key="1">
    <citation type="journal article" date="2015" name="Nature">
        <title>Complex archaea that bridge the gap between prokaryotes and eukaryotes.</title>
        <authorList>
            <person name="Spang A."/>
            <person name="Saw J.H."/>
            <person name="Jorgensen S.L."/>
            <person name="Zaremba-Niedzwiedzka K."/>
            <person name="Martijn J."/>
            <person name="Lind A.E."/>
            <person name="van Eijk R."/>
            <person name="Schleper C."/>
            <person name="Guy L."/>
            <person name="Ettema T.J."/>
        </authorList>
    </citation>
    <scope>NUCLEOTIDE SEQUENCE</scope>
</reference>
<dbReference type="EMBL" id="LAZR01001805">
    <property type="protein sequence ID" value="KKN38752.1"/>
    <property type="molecule type" value="Genomic_DNA"/>
</dbReference>
<organism evidence="1">
    <name type="scientific">marine sediment metagenome</name>
    <dbReference type="NCBI Taxonomy" id="412755"/>
    <lineage>
        <taxon>unclassified sequences</taxon>
        <taxon>metagenomes</taxon>
        <taxon>ecological metagenomes</taxon>
    </lineage>
</organism>
<name>A0A0F9QNZ6_9ZZZZ</name>
<accession>A0A0F9QNZ6</accession>
<comment type="caution">
    <text evidence="1">The sequence shown here is derived from an EMBL/GenBank/DDBJ whole genome shotgun (WGS) entry which is preliminary data.</text>
</comment>
<sequence length="91" mass="10547">MTNPHHQRYLRRDWIESLNFYWTTMDLTGVLLGCAELLELAKKVAIESSGSVVVGETRRYGMDKWRVNDVQAWHDRVREADARARLGEVAT</sequence>
<dbReference type="AlphaFoldDB" id="A0A0F9QNZ6"/>